<dbReference type="PANTHER" id="PTHR37845">
    <property type="entry name" value="SEQUENCE ORPHAN"/>
    <property type="match status" value="1"/>
</dbReference>
<accession>A0A9P8WB30</accession>
<dbReference type="PANTHER" id="PTHR37845:SF1">
    <property type="entry name" value="SEQUENCE ORPHAN"/>
    <property type="match status" value="1"/>
</dbReference>
<dbReference type="Proteomes" id="UP000777438">
    <property type="component" value="Unassembled WGS sequence"/>
</dbReference>
<evidence type="ECO:0000313" key="2">
    <source>
        <dbReference type="Proteomes" id="UP000777438"/>
    </source>
</evidence>
<comment type="caution">
    <text evidence="1">The sequence shown here is derived from an EMBL/GenBank/DDBJ whole genome shotgun (WGS) entry which is preliminary data.</text>
</comment>
<dbReference type="AlphaFoldDB" id="A0A9P8WB30"/>
<sequence>MTDVKSLDFQQRCTWQLFTADLVSAALAAALVSPWVKAIDAVIVHKTATGASWRSCIDWASKPRKPLIGSLFPALVYFGTYATANLFDSLYATANDLDDTTISSTAAKFLATTLISTSLGIYKDGYYAKIYGQLNRASPVPLLSYALFTGRDAITIFASFNIPALLAPHLAQLSFSDASPFSTLIGSEAASLKTSQMLIPALTQFITTPIHLLGLDLYNRPIPLGIRERLSSIRHHAPVAVPLRMMRVLPVFGIGNMANTVFRNSIMHGMN</sequence>
<reference evidence="1 2" key="1">
    <citation type="journal article" date="2021" name="Nat. Commun.">
        <title>Genetic determinants of endophytism in the Arabidopsis root mycobiome.</title>
        <authorList>
            <person name="Mesny F."/>
            <person name="Miyauchi S."/>
            <person name="Thiergart T."/>
            <person name="Pickel B."/>
            <person name="Atanasova L."/>
            <person name="Karlsson M."/>
            <person name="Huettel B."/>
            <person name="Barry K.W."/>
            <person name="Haridas S."/>
            <person name="Chen C."/>
            <person name="Bauer D."/>
            <person name="Andreopoulos W."/>
            <person name="Pangilinan J."/>
            <person name="LaButti K."/>
            <person name="Riley R."/>
            <person name="Lipzen A."/>
            <person name="Clum A."/>
            <person name="Drula E."/>
            <person name="Henrissat B."/>
            <person name="Kohler A."/>
            <person name="Grigoriev I.V."/>
            <person name="Martin F.M."/>
            <person name="Hacquard S."/>
        </authorList>
    </citation>
    <scope>NUCLEOTIDE SEQUENCE [LARGE SCALE GENOMIC DNA]</scope>
    <source>
        <strain evidence="1 2">MPI-CAGE-CH-0241</strain>
    </source>
</reference>
<gene>
    <name evidence="1" type="ORF">B0T10DRAFT_557517</name>
</gene>
<name>A0A9P8WB30_9HYPO</name>
<proteinExistence type="predicted"/>
<dbReference type="GO" id="GO:0005739">
    <property type="term" value="C:mitochondrion"/>
    <property type="evidence" value="ECO:0007669"/>
    <property type="project" value="TreeGrafter"/>
</dbReference>
<protein>
    <recommendedName>
        <fullName evidence="3">Sequence orphan</fullName>
    </recommendedName>
</protein>
<evidence type="ECO:0000313" key="1">
    <source>
        <dbReference type="EMBL" id="KAH6895290.1"/>
    </source>
</evidence>
<dbReference type="OrthoDB" id="275936at2759"/>
<organism evidence="1 2">
    <name type="scientific">Thelonectria olida</name>
    <dbReference type="NCBI Taxonomy" id="1576542"/>
    <lineage>
        <taxon>Eukaryota</taxon>
        <taxon>Fungi</taxon>
        <taxon>Dikarya</taxon>
        <taxon>Ascomycota</taxon>
        <taxon>Pezizomycotina</taxon>
        <taxon>Sordariomycetes</taxon>
        <taxon>Hypocreomycetidae</taxon>
        <taxon>Hypocreales</taxon>
        <taxon>Nectriaceae</taxon>
        <taxon>Thelonectria</taxon>
    </lineage>
</organism>
<keyword evidence="2" id="KW-1185">Reference proteome</keyword>
<evidence type="ECO:0008006" key="3">
    <source>
        <dbReference type="Google" id="ProtNLM"/>
    </source>
</evidence>
<dbReference type="InterPro" id="IPR038781">
    <property type="entry name" value="C365.16-ike"/>
</dbReference>
<dbReference type="EMBL" id="JAGPYM010000004">
    <property type="protein sequence ID" value="KAH6895290.1"/>
    <property type="molecule type" value="Genomic_DNA"/>
</dbReference>